<dbReference type="PaxDb" id="4113-PGSC0003DMT400094857"/>
<dbReference type="EnsemblPlants" id="PGSC0003DMT400094857">
    <property type="protein sequence ID" value="PGSC0003DMT400094857"/>
    <property type="gene ID" value="PGSC0003DMG400044428"/>
</dbReference>
<reference evidence="3" key="1">
    <citation type="journal article" date="2011" name="Nature">
        <title>Genome sequence and analysis of the tuber crop potato.</title>
        <authorList>
            <consortium name="The Potato Genome Sequencing Consortium"/>
        </authorList>
    </citation>
    <scope>NUCLEOTIDE SEQUENCE [LARGE SCALE GENOMIC DNA]</scope>
    <source>
        <strain evidence="3">cv. DM1-3 516 R44</strain>
    </source>
</reference>
<feature type="compositionally biased region" description="Basic and acidic residues" evidence="1">
    <location>
        <begin position="1"/>
        <end position="20"/>
    </location>
</feature>
<reference evidence="2" key="2">
    <citation type="submission" date="2015-06" db="UniProtKB">
        <authorList>
            <consortium name="EnsemblPlants"/>
        </authorList>
    </citation>
    <scope>IDENTIFICATION</scope>
    <source>
        <strain evidence="2">DM1-3 516 R44</strain>
    </source>
</reference>
<evidence type="ECO:0000256" key="1">
    <source>
        <dbReference type="SAM" id="MobiDB-lite"/>
    </source>
</evidence>
<dbReference type="InParanoid" id="M1DV13"/>
<feature type="region of interest" description="Disordered" evidence="1">
    <location>
        <begin position="71"/>
        <end position="106"/>
    </location>
</feature>
<sequence length="165" mass="18184">MKRARSDYRNSSKGKFEGQGRPRFKRWFYNQGSSSAPRIKKDRVSNPKSQGGNSGGSSMMRITCVKCVVAKGREDKQNPPSGSNSDAPKKNRFYALQSRGDQESSPDVMTGMLQVFSIDLYALLDSGDTLSFVTPFVAMKFEILPEVLIESFPVSTPVGNSVGEK</sequence>
<protein>
    <submittedName>
        <fullName evidence="2">Gag-pol polyprotein</fullName>
    </submittedName>
</protein>
<dbReference type="Proteomes" id="UP000011115">
    <property type="component" value="Unassembled WGS sequence"/>
</dbReference>
<evidence type="ECO:0000313" key="2">
    <source>
        <dbReference type="EnsemblPlants" id="PGSC0003DMT400094857"/>
    </source>
</evidence>
<feature type="region of interest" description="Disordered" evidence="1">
    <location>
        <begin position="1"/>
        <end position="59"/>
    </location>
</feature>
<keyword evidence="3" id="KW-1185">Reference proteome</keyword>
<evidence type="ECO:0000313" key="3">
    <source>
        <dbReference type="Proteomes" id="UP000011115"/>
    </source>
</evidence>
<dbReference type="HOGENOM" id="CLU_1613710_0_0_1"/>
<accession>M1DV13</accession>
<dbReference type="AlphaFoldDB" id="M1DV13"/>
<name>M1DV13_SOLTU</name>
<dbReference type="Pfam" id="PF08284">
    <property type="entry name" value="RVP_2"/>
    <property type="match status" value="1"/>
</dbReference>
<organism evidence="2 3">
    <name type="scientific">Solanum tuberosum</name>
    <name type="common">Potato</name>
    <dbReference type="NCBI Taxonomy" id="4113"/>
    <lineage>
        <taxon>Eukaryota</taxon>
        <taxon>Viridiplantae</taxon>
        <taxon>Streptophyta</taxon>
        <taxon>Embryophyta</taxon>
        <taxon>Tracheophyta</taxon>
        <taxon>Spermatophyta</taxon>
        <taxon>Magnoliopsida</taxon>
        <taxon>eudicotyledons</taxon>
        <taxon>Gunneridae</taxon>
        <taxon>Pentapetalae</taxon>
        <taxon>asterids</taxon>
        <taxon>lamiids</taxon>
        <taxon>Solanales</taxon>
        <taxon>Solanaceae</taxon>
        <taxon>Solanoideae</taxon>
        <taxon>Solaneae</taxon>
        <taxon>Solanum</taxon>
    </lineage>
</organism>
<proteinExistence type="predicted"/>
<dbReference type="Gramene" id="PGSC0003DMT400094857">
    <property type="protein sequence ID" value="PGSC0003DMT400094857"/>
    <property type="gene ID" value="PGSC0003DMG400044428"/>
</dbReference>